<feature type="compositionally biased region" description="Gly residues" evidence="1">
    <location>
        <begin position="2069"/>
        <end position="2080"/>
    </location>
</feature>
<name>A0A673H328_9TELE</name>
<feature type="compositionally biased region" description="Low complexity" evidence="1">
    <location>
        <begin position="1566"/>
        <end position="1576"/>
    </location>
</feature>
<dbReference type="PANTHER" id="PTHR12295:SF9">
    <property type="entry name" value="PROTEIN FURRY HOMOLOG-LIKE"/>
    <property type="match status" value="1"/>
</dbReference>
<dbReference type="GO" id="GO:0030427">
    <property type="term" value="C:site of polarized growth"/>
    <property type="evidence" value="ECO:0007669"/>
    <property type="project" value="TreeGrafter"/>
</dbReference>
<feature type="domain" description="Cell morphogenesis central region" evidence="4">
    <location>
        <begin position="1268"/>
        <end position="1414"/>
    </location>
</feature>
<sequence>MEFLKSLVPTVISGDGGLPATDVGGVWPRETGPRLLRMKRLVSQANEEEHDGSSLTSRPAVRLQRHRAKASVPVSNSSVSRRGTSPSALASWEKRSIHPATMSSITIDPELKPGEFVIKSLFAEFAVLAEKKIEVVMAEPLEKPLSRSLQRGEDAQFDQLISSMSSIAEHCLPSLLRTLFDWYRRQSGTEDESYEYRPRSSTKSKGDEQHRDKDYLLERRDLAIDFIFCLVSVEVLKQIPLHPVPDALVQEVLNLAFKHFKHKEGYSGPNTGNVHIIADLFAEVIGVLAQSKFQAVRKKFITELKELRLKEQSPHVVQSIISLIMGMKFFRVKMYPVEDFEASFQFMQECAQYFLEVKDKDIKHALAGLFVEILIPVAAAVKNEVNVPCLKNFVEMLYQTTFELSSRKKHSLALYPLVTCLLCVSQKQFFLNNWHIFLQNCLSHLKNKDPKMSRVALESLYRLLWVYIIRIKCESNTTTQSRLLSIVTALFPKGSRSVVPRDTPLNIFVKIIQFIAQERLDFAMKEIIYDLLCVGKSHKTFTINPERMNIGLRAFLVIADSLQQKDGEPPMPTTGVILPSGNTLRVKKIFLNTTLTDEEAKVIGMSLYYPQVRKALDNILRHLDKEVGRSMSMTNVQMSNKEPEDMITGERKPKIDLFRTCVAAIPRLIPDGMSRQDLIELLAKLTIHMDEELRGLAFTTLQALMVDFPDWREDVLSGFVYFIVREVTDVHPTLLDNAVKMLLQLIIQWRQAVQSSNRSHDSQSPSLPLERSPLWTVLHVVEGLALVVLCSCRPATRRLAVNVLKEVRSLHTALGIAKGDEELAIDVMDRLSASVLESFIHLTGADQTNLLYCPSGIDLQTLAEWSSSPISHQFDVVSPSYIWVFAHVTQGQDPWVISLSSYLRQEHLPKHCPTALSYAWVFASTRLQLLSPQVDINSPINAKKVNSMSNSSDSYVGLWRNYLILCCSSATSSTSSSSSSSSAPGSVRCSPPETLASTPDSGYSYDSKIISIPSPSSLFKHVVPMMRSESMDITESLVLGLGRTNPVAFRELLEELNTIIKEALERRPENMKRRRRRDILRVQLVRIFELLADSGVISQTASGGLDGDSHSLNSTLLEYVDLTRQLLEAENDKDSDTLRDIRSHFSALVANIIQNVPVHQRRSIFPQQSLRHSLFMLFSHWAGPFSIMFTPLDRYSDRNMQINRHQYCALKAMSAVLCCGPVADNVGLSSDGYLYKWLDNILDSQDRKVHQLGCEAVMLLLELNPDQSNLMFWAVDRCYTGSRRVASGCFRAIANVFHNRYVLLLEIFKLFFLSKDTKSILEPKLFRYAHKLEIQRTDGVLSPASPLPHLYSVSYYQLSEELARTYPELTLPIFSEVSQRIQTAHPGGRQVMLHYLLPWMNNIELVDFKPSARSQEEPSSTEEEEDAHEREMMMVNSRRWLRGEGWGSPHATTMILNNLMFMTAKYGDEFAWSEIENVWTTLADSWPKNLKIILHFLISMSGVNSEPSLLPYVKRVVVYLGRDKTMQLLEELMYELELTDPVSSAVTHMDNPPYYRITSSYKIPSVTSGTTSSSNTMVPGPDGHHESKIKDSNMEDSYTHLDIYTGLNSNLNRQHHRLESRYSSSSGGSYEEEKSDSMPVYANWRLKVMDHNRPEPLPFPPTGGCWSPLIDYLPETTTPGVSLHRCNIAVILLTDLIVDHGVKVEWSSYLHLLLHAIFIGFDHQHPEVYEHCKRLLLHLLVVQGTNSSVQSLASVLLRNRELNEPRVLTVKPTLQEFNLTGVTELMPDYQPSPMTDSGLSSSSTSSSISLGSSVLPHLPPTLLNEVDLSAEQDEKVKNLIEFISSRKRGPLWNHEDVSPKNPNIKSADQLSVFLRHVVNVFKQTPSGYQLEQELSEVALQTALSCSSRHYAGRSFQIFRALKQPLTASTMSDVLSRLVETVGDPGEEAQGFVIELLLTLEAGIDTLAETMKSYDLLTALSQASHDPLQGTKFANNRKSTGQLNLGSGSFLHVHYSHARSNSLRANLMGERLGNRRRSNTLDVADRLGGSHGNLARTRSLSSLREDGVRGDGGGGTGGGSGEVVPPADPTNLMAMVFWIATSLLESDYEFEYLLALRLLNRLLGQMPLEKPDSREKLERVQAKLKWYNFPGLLTLFLKGFTSAATQELTIHLLSKLITVSRHTLIDPSQLAGFPLNILCLLPHLVQHFDNPTGFCKETADRIAKVCAEEKSATLANLAHMMSLYSTHSYSRDSTNWINVVCRYLHDSFSEITFNLVTYLAELLEKGLNSLQQSLLQIIYSLLSHIDLSAAPVKLFNLEIMKIIGKYVQSPYWKEAQNILKLVVSRSASLVVPDEVQRSYSMESTGSPEIAFTRIFNNSSKELPGKTLDFHFDISETPIIGHKYGDQRSAVGRNGKPQVIAVTRSTSSTSSGSNSNGLVPVSWKRPQLSQRRTREKLMNVLSLCGPESGMPKNPSVVFSSNEDLDAGDQQTSLIPTVEEVTREEEVQAEDAGSEQQFGVFKDFDFLDVELEDGEVSTDALGMLPHILIINKQSSKSFLASISELIHVSSLTKRESMSLRRGIIVPQNTFCPLCPSPDFHLMSCSQDASVTAADELSSSVSEDTGFGSATPLPSDPPELCDLPDSQDPTDDLDPAPPPPPAVDNSTLDSMCEEETVLPLALDSAPDSVCEEDVTLALKELDDRCEEEEADFFGMSSQDEGDADGFPELQASPPPSPFLSAILAAFQPVAYDDEEDAWRCHVNQMLSDSDGSCAVYTFHVFSRLFQHIQRKFDSITHASVSFLSEGLQRMGNQFLSSLEVMTSCSQCPTVLLDAETLVSCGLLETLKFSVLELQEHLDTYNSKREAAEQWLDNCRKTFGDKDSNQRPNTQAQELELCRRLYKLHFQLLLLFQAYSKLISRVDTIKREAEVTNMSEELAILESCLKEAESVGDGQEGVGEFEVDQSSTETAIHSLIESLRARDFSTAIAQVKAFRCLWPNDIFGSERDDAVQTLLHIYFRHQTLGQTGCLAVVGPSRDLSQASARLMELNLQIREALCQAATHPHTHQTRILSPTPTAHFQTQIDTQNTVLSTGL</sequence>
<evidence type="ECO:0000313" key="6">
    <source>
        <dbReference type="Ensembl" id="ENSSRHP00000020108.1"/>
    </source>
</evidence>
<dbReference type="InterPro" id="IPR025614">
    <property type="entry name" value="Cell_morpho_N"/>
</dbReference>
<reference evidence="6" key="1">
    <citation type="submission" date="2025-08" db="UniProtKB">
        <authorList>
            <consortium name="Ensembl"/>
        </authorList>
    </citation>
    <scope>IDENTIFICATION</scope>
</reference>
<feature type="domain" description="Cell morphogenesis central region" evidence="4">
    <location>
        <begin position="1830"/>
        <end position="1944"/>
    </location>
</feature>
<protein>
    <submittedName>
        <fullName evidence="6">Protein furry homolog-like</fullName>
    </submittedName>
</protein>
<dbReference type="SUPFAM" id="SSF48371">
    <property type="entry name" value="ARM repeat"/>
    <property type="match status" value="3"/>
</dbReference>
<dbReference type="Ensembl" id="ENSSRHT00000020750.1">
    <property type="protein sequence ID" value="ENSSRHP00000020108.1"/>
    <property type="gene ID" value="ENSSRHG00000000762.1"/>
</dbReference>
<feature type="region of interest" description="Disordered" evidence="1">
    <location>
        <begin position="2612"/>
        <end position="2663"/>
    </location>
</feature>
<evidence type="ECO:0000313" key="7">
    <source>
        <dbReference type="Proteomes" id="UP000472270"/>
    </source>
</evidence>
<evidence type="ECO:0000259" key="2">
    <source>
        <dbReference type="Pfam" id="PF14222"/>
    </source>
</evidence>
<gene>
    <name evidence="6" type="primary">LOC107755216</name>
</gene>
<accession>A0A673H328</accession>
<evidence type="ECO:0000259" key="4">
    <source>
        <dbReference type="Pfam" id="PF14228"/>
    </source>
</evidence>
<feature type="region of interest" description="Disordered" evidence="1">
    <location>
        <begin position="972"/>
        <end position="1001"/>
    </location>
</feature>
<dbReference type="Pfam" id="PF14222">
    <property type="entry name" value="MOR2-PAG1_N"/>
    <property type="match status" value="1"/>
</dbReference>
<feature type="domain" description="Protein furry C-terminal" evidence="5">
    <location>
        <begin position="2662"/>
        <end position="3057"/>
    </location>
</feature>
<dbReference type="InterPro" id="IPR029473">
    <property type="entry name" value="MOR2-PAG1_mid"/>
</dbReference>
<dbReference type="Proteomes" id="UP000472270">
    <property type="component" value="Unassembled WGS sequence"/>
</dbReference>
<proteinExistence type="predicted"/>
<organism evidence="6 7">
    <name type="scientific">Sinocyclocheilus rhinocerous</name>
    <dbReference type="NCBI Taxonomy" id="307959"/>
    <lineage>
        <taxon>Eukaryota</taxon>
        <taxon>Metazoa</taxon>
        <taxon>Chordata</taxon>
        <taxon>Craniata</taxon>
        <taxon>Vertebrata</taxon>
        <taxon>Euteleostomi</taxon>
        <taxon>Actinopterygii</taxon>
        <taxon>Neopterygii</taxon>
        <taxon>Teleostei</taxon>
        <taxon>Ostariophysi</taxon>
        <taxon>Cypriniformes</taxon>
        <taxon>Cyprinidae</taxon>
        <taxon>Cyprininae</taxon>
        <taxon>Sinocyclocheilus</taxon>
    </lineage>
</organism>
<evidence type="ECO:0000256" key="1">
    <source>
        <dbReference type="SAM" id="MobiDB-lite"/>
    </source>
</evidence>
<feature type="region of interest" description="Disordered" evidence="1">
    <location>
        <begin position="2044"/>
        <end position="2084"/>
    </location>
</feature>
<dbReference type="Pfam" id="PF19421">
    <property type="entry name" value="Fry_C"/>
    <property type="match status" value="2"/>
</dbReference>
<reference evidence="6" key="2">
    <citation type="submission" date="2025-09" db="UniProtKB">
        <authorList>
            <consortium name="Ensembl"/>
        </authorList>
    </citation>
    <scope>IDENTIFICATION</scope>
</reference>
<feature type="region of interest" description="Disordered" evidence="1">
    <location>
        <begin position="1410"/>
        <end position="1429"/>
    </location>
</feature>
<feature type="domain" description="Cell morphogenesis central region" evidence="4">
    <location>
        <begin position="1454"/>
        <end position="1535"/>
    </location>
</feature>
<evidence type="ECO:0000259" key="3">
    <source>
        <dbReference type="Pfam" id="PF14225"/>
    </source>
</evidence>
<feature type="compositionally biased region" description="Low complexity" evidence="1">
    <location>
        <begin position="71"/>
        <end position="80"/>
    </location>
</feature>
<dbReference type="Pfam" id="PF14225">
    <property type="entry name" value="MOR2-PAG1_C"/>
    <property type="match status" value="1"/>
</dbReference>
<feature type="domain" description="Protein furry C-terminal" evidence="5">
    <location>
        <begin position="2377"/>
        <end position="2533"/>
    </location>
</feature>
<feature type="region of interest" description="Disordered" evidence="1">
    <location>
        <begin position="1566"/>
        <end position="1590"/>
    </location>
</feature>
<dbReference type="GO" id="GO:0000902">
    <property type="term" value="P:cell morphogenesis"/>
    <property type="evidence" value="ECO:0007669"/>
    <property type="project" value="InterPro"/>
</dbReference>
<dbReference type="InterPro" id="IPR016024">
    <property type="entry name" value="ARM-type_fold"/>
</dbReference>
<dbReference type="InterPro" id="IPR025481">
    <property type="entry name" value="Cell_Morphogen_C"/>
</dbReference>
<feature type="region of interest" description="Disordered" evidence="1">
    <location>
        <begin position="44"/>
        <end position="91"/>
    </location>
</feature>
<dbReference type="GO" id="GO:0005938">
    <property type="term" value="C:cell cortex"/>
    <property type="evidence" value="ECO:0007669"/>
    <property type="project" value="TreeGrafter"/>
</dbReference>
<dbReference type="InterPro" id="IPR039867">
    <property type="entry name" value="Furry/Tao3/Mor2"/>
</dbReference>
<feature type="region of interest" description="Disordered" evidence="1">
    <location>
        <begin position="191"/>
        <end position="210"/>
    </location>
</feature>
<feature type="compositionally biased region" description="Low complexity" evidence="1">
    <location>
        <begin position="972"/>
        <end position="983"/>
    </location>
</feature>
<feature type="domain" description="Cell morphogenesis protein N-terminal" evidence="2">
    <location>
        <begin position="218"/>
        <end position="749"/>
    </location>
</feature>
<feature type="domain" description="Cell morphogenesis central region" evidence="4">
    <location>
        <begin position="1682"/>
        <end position="1741"/>
    </location>
</feature>
<dbReference type="GO" id="GO:0031175">
    <property type="term" value="P:neuron projection development"/>
    <property type="evidence" value="ECO:0007669"/>
    <property type="project" value="TreeGrafter"/>
</dbReference>
<dbReference type="Pfam" id="PF14228">
    <property type="entry name" value="MOR2-PAG1_mid"/>
    <property type="match status" value="4"/>
</dbReference>
<evidence type="ECO:0000259" key="5">
    <source>
        <dbReference type="Pfam" id="PF19421"/>
    </source>
</evidence>
<dbReference type="PANTHER" id="PTHR12295">
    <property type="entry name" value="FURRY-RELATED"/>
    <property type="match status" value="1"/>
</dbReference>
<dbReference type="InterPro" id="IPR045842">
    <property type="entry name" value="Fry_C"/>
</dbReference>
<keyword evidence="7" id="KW-1185">Reference proteome</keyword>
<feature type="domain" description="Cell morphogenesis protein C-terminal" evidence="3">
    <location>
        <begin position="2095"/>
        <end position="2345"/>
    </location>
</feature>